<sequence>ILLQKIHRQLPDFNDVLATYDKHGSENIVATDGEFRQLVLLHGKGRLKMYTVRRCSHAQPFRSHSVPHNIARLKQLPLRSTSCLRGPPPSYREIKWDENERMTCEKVPSFCSDYAYSNRSNAIGIDSGSRRYGQTLIHGYPPQSFMMHSFLCSPFPFGGRHRNSTKTFKFK</sequence>
<feature type="non-terminal residue" evidence="1">
    <location>
        <position position="1"/>
    </location>
</feature>
<evidence type="ECO:0000313" key="1">
    <source>
        <dbReference type="EMBL" id="VDM92956.1"/>
    </source>
</evidence>
<name>A0A3P7K2K2_LITSI</name>
<evidence type="ECO:0000313" key="2">
    <source>
        <dbReference type="Proteomes" id="UP000277928"/>
    </source>
</evidence>
<dbReference type="Proteomes" id="UP000277928">
    <property type="component" value="Unassembled WGS sequence"/>
</dbReference>
<keyword evidence="2" id="KW-1185">Reference proteome</keyword>
<dbReference type="AlphaFoldDB" id="A0A3P7K2K2"/>
<accession>A0A3P7K2K2</accession>
<gene>
    <name evidence="1" type="ORF">NLS_LOCUS9992</name>
</gene>
<protein>
    <submittedName>
        <fullName evidence="1">Uncharacterized protein</fullName>
    </submittedName>
</protein>
<dbReference type="EMBL" id="UYRX01002241">
    <property type="protein sequence ID" value="VDM92956.1"/>
    <property type="molecule type" value="Genomic_DNA"/>
</dbReference>
<proteinExistence type="predicted"/>
<dbReference type="OrthoDB" id="5798369at2759"/>
<reference evidence="1 2" key="1">
    <citation type="submission" date="2018-08" db="EMBL/GenBank/DDBJ databases">
        <authorList>
            <person name="Laetsch R D."/>
            <person name="Stevens L."/>
            <person name="Kumar S."/>
            <person name="Blaxter L. M."/>
        </authorList>
    </citation>
    <scope>NUCLEOTIDE SEQUENCE [LARGE SCALE GENOMIC DNA]</scope>
</reference>
<organism evidence="1 2">
    <name type="scientific">Litomosoides sigmodontis</name>
    <name type="common">Filarial nematode worm</name>
    <dbReference type="NCBI Taxonomy" id="42156"/>
    <lineage>
        <taxon>Eukaryota</taxon>
        <taxon>Metazoa</taxon>
        <taxon>Ecdysozoa</taxon>
        <taxon>Nematoda</taxon>
        <taxon>Chromadorea</taxon>
        <taxon>Rhabditida</taxon>
        <taxon>Spirurina</taxon>
        <taxon>Spiruromorpha</taxon>
        <taxon>Filarioidea</taxon>
        <taxon>Onchocercidae</taxon>
        <taxon>Litomosoides</taxon>
    </lineage>
</organism>